<protein>
    <submittedName>
        <fullName evidence="1">Uncharacterized protein</fullName>
    </submittedName>
</protein>
<comment type="caution">
    <text evidence="1">The sequence shown here is derived from an EMBL/GenBank/DDBJ whole genome shotgun (WGS) entry which is preliminary data.</text>
</comment>
<dbReference type="EMBL" id="CASHSV030000206">
    <property type="protein sequence ID" value="CAJ2653771.1"/>
    <property type="molecule type" value="Genomic_DNA"/>
</dbReference>
<dbReference type="Proteomes" id="UP001177021">
    <property type="component" value="Unassembled WGS sequence"/>
</dbReference>
<proteinExistence type="predicted"/>
<gene>
    <name evidence="1" type="ORF">MILVUS5_LOCUS21045</name>
</gene>
<sequence>MAGRGGRNDAAIAAALHAVAQAVGQPQVVGAGVNDGVRMLETFLRNHPPTFKGRYDPDGAQSWLKEIERIFRVMDCSEAQMVRFGTHMLADEADDWWVGIRPILEVGEEVITWAVFKREFLNKYFPEDVRGKKEIEFLELKQGDMSVTEYAAKFVELAKFYPHYSADTAEFSNCRIYEADTKAHYKIMNERKSRSQPSRGKPYSTPADKGKSRVNDERKSVRKAVPNEVVCFNCGEKGHKSNVCDVDAKRCFRCGRKGHMQTECKHSDVVCFNCKEEGHIGSQCTKPKRAQSGGKVFALAGTQTASEDHLIRGTCFINHIPLITIIDTGATHCFVAADCVSRLGLKLSSMNGEMVIETPAKGSVTTSLVCSRCPLSMFGEVELVTTKQLKRLALEGNQLFSLMASLSIENQAVIDKLPVVCEFPEVFPDEIPEVPPEREVEFSIDLVPGTKPVSMAPYHVPEWKWDSISMDFVTSLPSTPSGFDSIWVIVDRLTKSAHFIPINISFPVAKLAEIYIRVIVKLHGVPSSIVSDRDPRFTSRFWKSLQEALGSKLRLSSAYHPQTDGQSERTIQSLEDLLRVCVLEHGGAWDSHLPLIEFTYNNSYHSSIGMAPFEALYGRKCRTPLCWFESGESVVLGPEIVRQTTEKVKLIREKMKASQRRALKSKKLTPRFIGPYQISERVGTVAYRVGLPPHLSNLHDVFHVSQLRRYVADHSHVVPRDDVEVRDNLTIETMPIRIEAREVKKLRGKEIPLVKVVWSGTTGSSLVKIGVKTKFLGGECHFAEGCTVTASPVSCSCAFSDVFCFELGFGVNMKVVDNCVSFLMALV</sequence>
<evidence type="ECO:0000313" key="2">
    <source>
        <dbReference type="Proteomes" id="UP001177021"/>
    </source>
</evidence>
<name>A0ACB0K929_TRIPR</name>
<keyword evidence="2" id="KW-1185">Reference proteome</keyword>
<reference evidence="1" key="1">
    <citation type="submission" date="2023-10" db="EMBL/GenBank/DDBJ databases">
        <authorList>
            <person name="Rodriguez Cubillos JULIANA M."/>
            <person name="De Vega J."/>
        </authorList>
    </citation>
    <scope>NUCLEOTIDE SEQUENCE</scope>
</reference>
<evidence type="ECO:0000313" key="1">
    <source>
        <dbReference type="EMBL" id="CAJ2653771.1"/>
    </source>
</evidence>
<organism evidence="1 2">
    <name type="scientific">Trifolium pratense</name>
    <name type="common">Red clover</name>
    <dbReference type="NCBI Taxonomy" id="57577"/>
    <lineage>
        <taxon>Eukaryota</taxon>
        <taxon>Viridiplantae</taxon>
        <taxon>Streptophyta</taxon>
        <taxon>Embryophyta</taxon>
        <taxon>Tracheophyta</taxon>
        <taxon>Spermatophyta</taxon>
        <taxon>Magnoliopsida</taxon>
        <taxon>eudicotyledons</taxon>
        <taxon>Gunneridae</taxon>
        <taxon>Pentapetalae</taxon>
        <taxon>rosids</taxon>
        <taxon>fabids</taxon>
        <taxon>Fabales</taxon>
        <taxon>Fabaceae</taxon>
        <taxon>Papilionoideae</taxon>
        <taxon>50 kb inversion clade</taxon>
        <taxon>NPAAA clade</taxon>
        <taxon>Hologalegina</taxon>
        <taxon>IRL clade</taxon>
        <taxon>Trifolieae</taxon>
        <taxon>Trifolium</taxon>
    </lineage>
</organism>
<accession>A0ACB0K929</accession>